<evidence type="ECO:0000256" key="3">
    <source>
        <dbReference type="SAM" id="MobiDB-lite"/>
    </source>
</evidence>
<dbReference type="Gene3D" id="1.25.40.10">
    <property type="entry name" value="Tetratricopeptide repeat domain"/>
    <property type="match status" value="1"/>
</dbReference>
<evidence type="ECO:0000256" key="2">
    <source>
        <dbReference type="PROSITE-ProRule" id="PRU00339"/>
    </source>
</evidence>
<dbReference type="InterPro" id="IPR051726">
    <property type="entry name" value="Chitin_Synth_Reg"/>
</dbReference>
<feature type="region of interest" description="Disordered" evidence="3">
    <location>
        <begin position="1"/>
        <end position="236"/>
    </location>
</feature>
<dbReference type="STRING" id="77020.A0A0M8MNH0"/>
<feature type="compositionally biased region" description="Low complexity" evidence="3">
    <location>
        <begin position="147"/>
        <end position="183"/>
    </location>
</feature>
<dbReference type="RefSeq" id="XP_017993678.1">
    <property type="nucleotide sequence ID" value="XM_018137685.1"/>
</dbReference>
<keyword evidence="2" id="KW-0802">TPR repeat</keyword>
<protein>
    <submittedName>
        <fullName evidence="4">Hcp-like protein</fullName>
    </submittedName>
</protein>
<dbReference type="PANTHER" id="PTHR46430">
    <property type="entry name" value="PROTEIN SKT5-RELATED"/>
    <property type="match status" value="1"/>
</dbReference>
<name>A0A0M8MNH0_9BASI</name>
<feature type="compositionally biased region" description="Low complexity" evidence="3">
    <location>
        <begin position="215"/>
        <end position="233"/>
    </location>
</feature>
<dbReference type="GeneID" id="28729561"/>
<dbReference type="SUPFAM" id="SSF81901">
    <property type="entry name" value="HCP-like"/>
    <property type="match status" value="2"/>
</dbReference>
<dbReference type="AlphaFoldDB" id="A0A0M8MNH0"/>
<evidence type="ECO:0000256" key="1">
    <source>
        <dbReference type="ARBA" id="ARBA00022737"/>
    </source>
</evidence>
<feature type="compositionally biased region" description="Polar residues" evidence="3">
    <location>
        <begin position="689"/>
        <end position="707"/>
    </location>
</feature>
<feature type="repeat" description="TPR" evidence="2">
    <location>
        <begin position="350"/>
        <end position="383"/>
    </location>
</feature>
<gene>
    <name evidence="4" type="ORF">Malapachy_3208</name>
</gene>
<keyword evidence="5" id="KW-1185">Reference proteome</keyword>
<feature type="compositionally biased region" description="Low complexity" evidence="3">
    <location>
        <begin position="11"/>
        <end position="24"/>
    </location>
</feature>
<organism evidence="4 5">
    <name type="scientific">Malassezia pachydermatis</name>
    <dbReference type="NCBI Taxonomy" id="77020"/>
    <lineage>
        <taxon>Eukaryota</taxon>
        <taxon>Fungi</taxon>
        <taxon>Dikarya</taxon>
        <taxon>Basidiomycota</taxon>
        <taxon>Ustilaginomycotina</taxon>
        <taxon>Malasseziomycetes</taxon>
        <taxon>Malasseziales</taxon>
        <taxon>Malasseziaceae</taxon>
        <taxon>Malassezia</taxon>
    </lineage>
</organism>
<dbReference type="VEuPathDB" id="FungiDB:Malapachy_3208"/>
<dbReference type="Pfam" id="PF08238">
    <property type="entry name" value="Sel1"/>
    <property type="match status" value="4"/>
</dbReference>
<accession>A0A0M8MNH0</accession>
<evidence type="ECO:0000313" key="4">
    <source>
        <dbReference type="EMBL" id="KOS16046.1"/>
    </source>
</evidence>
<dbReference type="PANTHER" id="PTHR46430:SF2">
    <property type="entry name" value="CHITIN SYNTHASE REGULATORY FACTOR 4"/>
    <property type="match status" value="1"/>
</dbReference>
<feature type="compositionally biased region" description="Polar residues" evidence="3">
    <location>
        <begin position="131"/>
        <end position="146"/>
    </location>
</feature>
<reference evidence="4 5" key="1">
    <citation type="submission" date="2015-07" db="EMBL/GenBank/DDBJ databases">
        <title>Draft Genome Sequence of Malassezia furfur CBS1878 and Malassezia pachydermatis CBS1879.</title>
        <authorList>
            <person name="Triana S."/>
            <person name="Ohm R."/>
            <person name="Gonzalez A."/>
            <person name="DeCock H."/>
            <person name="Restrepo S."/>
            <person name="Celis A."/>
        </authorList>
    </citation>
    <scope>NUCLEOTIDE SEQUENCE [LARGE SCALE GENOMIC DNA]</scope>
    <source>
        <strain evidence="4 5">CBS 1879</strain>
    </source>
</reference>
<feature type="compositionally biased region" description="Low complexity" evidence="3">
    <location>
        <begin position="192"/>
        <end position="203"/>
    </location>
</feature>
<keyword evidence="1" id="KW-0677">Repeat</keyword>
<feature type="compositionally biased region" description="Low complexity" evidence="3">
    <location>
        <begin position="121"/>
        <end position="130"/>
    </location>
</feature>
<dbReference type="EMBL" id="LGAV01000001">
    <property type="protein sequence ID" value="KOS16046.1"/>
    <property type="molecule type" value="Genomic_DNA"/>
</dbReference>
<feature type="region of interest" description="Disordered" evidence="3">
    <location>
        <begin position="623"/>
        <end position="722"/>
    </location>
</feature>
<dbReference type="Proteomes" id="UP000037751">
    <property type="component" value="Unassembled WGS sequence"/>
</dbReference>
<dbReference type="InterPro" id="IPR011990">
    <property type="entry name" value="TPR-like_helical_dom_sf"/>
</dbReference>
<feature type="compositionally biased region" description="Basic residues" evidence="3">
    <location>
        <begin position="1"/>
        <end position="10"/>
    </location>
</feature>
<evidence type="ECO:0000313" key="5">
    <source>
        <dbReference type="Proteomes" id="UP000037751"/>
    </source>
</evidence>
<feature type="compositionally biased region" description="Low complexity" evidence="3">
    <location>
        <begin position="665"/>
        <end position="676"/>
    </location>
</feature>
<dbReference type="InterPro" id="IPR019734">
    <property type="entry name" value="TPR_rpt"/>
</dbReference>
<sequence>MQSPTRRRRSAQPSPAAKPTASAPRLAFMTGEHSDAGLTPPPAIVYGMPRSSSHDDIARVTTAHYEPVSQDGAGSLEAPIHLRETQQPSSAMLHPTHTPSHSQGGSPVYEAPRLRRPASHQLLPPSQSQSRSTNPGGSSSTVSSQPAGRMSARTSTSSSMMSTGSMDASSSSLPASSRPTSASGASVLSTGPRPASAAAAAPRQGERPPQMRTAPSRPSSSGSGGSSQAPSVSTLPSIRVTLPDVESLQKQREHAVTHGTDLDRLRWSVQVLKLVERMQTSQAPIEDPVPGWIEEAITQIVQSASHLQPEPEALYARGDLLASGAFPQYVAKDLRSAFSDFERSARMGWAPSWFRIGRDYETLGDFARARTAYTRGIQVNDVGSMYRMSMAKLLGQLEVSQDTMEGVALLQASADAATVDTPHPAYIYALLLAGELSSVPVPLEAFITPDMPSPTRASLAPLAKRYLERAAYLNLAAAQSKCGWCYEHAQLSFPFDPLMSVQYYSAASQGGDPESDMALSKWFLCGAEGCFEKNESLAWTFAERAAKHHVPTAEFAMGYYLEVGIGVPINLEQARVWYTQAAEHGNEDAKERLQALSASASGPLSRADHQEHLDERVYAVHQRARTASGGTNPVPSPTMAASGGDLARRRTLRMAEDSAQRRQAPTTSSPKPTRPSQGPALPATAVSYLHNNKPGTTSTKKGPQTFSEMGYTPKPDKECTIC</sequence>
<dbReference type="SMART" id="SM00671">
    <property type="entry name" value="SEL1"/>
    <property type="match status" value="4"/>
</dbReference>
<dbReference type="PROSITE" id="PS50005">
    <property type="entry name" value="TPR"/>
    <property type="match status" value="1"/>
</dbReference>
<comment type="caution">
    <text evidence="4">The sequence shown here is derived from an EMBL/GenBank/DDBJ whole genome shotgun (WGS) entry which is preliminary data.</text>
</comment>
<dbReference type="OrthoDB" id="272077at2759"/>
<dbReference type="InterPro" id="IPR006597">
    <property type="entry name" value="Sel1-like"/>
</dbReference>
<proteinExistence type="predicted"/>